<comment type="subcellular location">
    <subcellularLocation>
        <location evidence="1">Membrane</location>
        <topology evidence="1">Multi-pass membrane protein</topology>
    </subcellularLocation>
</comment>
<feature type="transmembrane region" description="Helical" evidence="5">
    <location>
        <begin position="6"/>
        <end position="23"/>
    </location>
</feature>
<evidence type="ECO:0000256" key="2">
    <source>
        <dbReference type="ARBA" id="ARBA00022692"/>
    </source>
</evidence>
<keyword evidence="7" id="KW-0489">Methyltransferase</keyword>
<evidence type="ECO:0000313" key="7">
    <source>
        <dbReference type="EMBL" id="KEO72049.1"/>
    </source>
</evidence>
<feature type="transmembrane region" description="Helical" evidence="5">
    <location>
        <begin position="73"/>
        <end position="93"/>
    </location>
</feature>
<proteinExistence type="predicted"/>
<feature type="domain" description="NnrU" evidence="6">
    <location>
        <begin position="6"/>
        <end position="181"/>
    </location>
</feature>
<keyword evidence="8" id="KW-1185">Reference proteome</keyword>
<dbReference type="GO" id="GO:0016020">
    <property type="term" value="C:membrane"/>
    <property type="evidence" value="ECO:0007669"/>
    <property type="project" value="UniProtKB-SubCell"/>
</dbReference>
<keyword evidence="3 5" id="KW-1133">Transmembrane helix</keyword>
<dbReference type="STRING" id="1048983.EL17_19235"/>
<evidence type="ECO:0000256" key="4">
    <source>
        <dbReference type="ARBA" id="ARBA00023136"/>
    </source>
</evidence>
<evidence type="ECO:0000313" key="8">
    <source>
        <dbReference type="Proteomes" id="UP000027821"/>
    </source>
</evidence>
<dbReference type="EMBL" id="JMIH01000028">
    <property type="protein sequence ID" value="KEO72049.1"/>
    <property type="molecule type" value="Genomic_DNA"/>
</dbReference>
<reference evidence="7 8" key="1">
    <citation type="submission" date="2014-04" db="EMBL/GenBank/DDBJ databases">
        <title>Characterization and application of a salt tolerant electro-active bacterium.</title>
        <authorList>
            <person name="Yang L."/>
            <person name="Wei S."/>
            <person name="Tay Q.X.M."/>
        </authorList>
    </citation>
    <scope>NUCLEOTIDE SEQUENCE [LARGE SCALE GENOMIC DNA]</scope>
    <source>
        <strain evidence="7 8">LY1</strain>
    </source>
</reference>
<keyword evidence="4 5" id="KW-0472">Membrane</keyword>
<name>A0A074KT09_9BACT</name>
<feature type="transmembrane region" description="Helical" evidence="5">
    <location>
        <begin position="149"/>
        <end position="166"/>
    </location>
</feature>
<evidence type="ECO:0000256" key="3">
    <source>
        <dbReference type="ARBA" id="ARBA00022989"/>
    </source>
</evidence>
<dbReference type="Gene3D" id="1.20.120.1630">
    <property type="match status" value="1"/>
</dbReference>
<protein>
    <submittedName>
        <fullName evidence="7">Protein-S-isoprenylcysteine methyltransferase</fullName>
    </submittedName>
</protein>
<accession>A0A074KT09</accession>
<dbReference type="eggNOG" id="COG2020">
    <property type="taxonomic scope" value="Bacteria"/>
</dbReference>
<evidence type="ECO:0000256" key="5">
    <source>
        <dbReference type="SAM" id="Phobius"/>
    </source>
</evidence>
<dbReference type="InterPro" id="IPR009915">
    <property type="entry name" value="NnrU_dom"/>
</dbReference>
<gene>
    <name evidence="7" type="ORF">EL17_19235</name>
</gene>
<dbReference type="AlphaFoldDB" id="A0A074KT09"/>
<feature type="transmembrane region" description="Helical" evidence="5">
    <location>
        <begin position="124"/>
        <end position="143"/>
    </location>
</feature>
<dbReference type="GO" id="GO:0032259">
    <property type="term" value="P:methylation"/>
    <property type="evidence" value="ECO:0007669"/>
    <property type="project" value="UniProtKB-KW"/>
</dbReference>
<organism evidence="7 8">
    <name type="scientific">Anditalea andensis</name>
    <dbReference type="NCBI Taxonomy" id="1048983"/>
    <lineage>
        <taxon>Bacteria</taxon>
        <taxon>Pseudomonadati</taxon>
        <taxon>Bacteroidota</taxon>
        <taxon>Cytophagia</taxon>
        <taxon>Cytophagales</taxon>
        <taxon>Cytophagaceae</taxon>
        <taxon>Anditalea</taxon>
    </lineage>
</organism>
<keyword evidence="7" id="KW-0808">Transferase</keyword>
<dbReference type="Pfam" id="PF07298">
    <property type="entry name" value="NnrU"/>
    <property type="match status" value="1"/>
</dbReference>
<dbReference type="OrthoDB" id="9809773at2"/>
<keyword evidence="2 5" id="KW-0812">Transmembrane</keyword>
<dbReference type="RefSeq" id="WP_035078204.1">
    <property type="nucleotide sequence ID" value="NZ_JMIH01000028.1"/>
</dbReference>
<comment type="caution">
    <text evidence="7">The sequence shown here is derived from an EMBL/GenBank/DDBJ whole genome shotgun (WGS) entry which is preliminary data.</text>
</comment>
<dbReference type="Proteomes" id="UP000027821">
    <property type="component" value="Unassembled WGS sequence"/>
</dbReference>
<dbReference type="GO" id="GO:0008168">
    <property type="term" value="F:methyltransferase activity"/>
    <property type="evidence" value="ECO:0007669"/>
    <property type="project" value="UniProtKB-KW"/>
</dbReference>
<evidence type="ECO:0000256" key="1">
    <source>
        <dbReference type="ARBA" id="ARBA00004141"/>
    </source>
</evidence>
<evidence type="ECO:0000259" key="6">
    <source>
        <dbReference type="Pfam" id="PF07298"/>
    </source>
</evidence>
<sequence>MSYILLLMSWALFYFIHSVLASLKIKRNIHRYMGKGYKWYRFFYALISLSLFVIIFFYGATIPTVILFPTGDFGEYMALMLSGIGTIILIKAFKFFGPLRFLGLPLHNDLHEPQELIVQGIHRYLRHPVYLALIFIYLGFFLYMPTTVSLVHLVALIIYIPIGIYFEERKLITIFGPAYEDYKKEVPSLLPKFTR</sequence>
<feature type="transmembrane region" description="Helical" evidence="5">
    <location>
        <begin position="43"/>
        <end position="67"/>
    </location>
</feature>